<organism evidence="2 3">
    <name type="scientific">Terfezia boudieri ATCC MYA-4762</name>
    <dbReference type="NCBI Taxonomy" id="1051890"/>
    <lineage>
        <taxon>Eukaryota</taxon>
        <taxon>Fungi</taxon>
        <taxon>Dikarya</taxon>
        <taxon>Ascomycota</taxon>
        <taxon>Pezizomycotina</taxon>
        <taxon>Pezizomycetes</taxon>
        <taxon>Pezizales</taxon>
        <taxon>Pezizaceae</taxon>
        <taxon>Terfezia</taxon>
    </lineage>
</organism>
<keyword evidence="1" id="KW-0812">Transmembrane</keyword>
<evidence type="ECO:0000256" key="1">
    <source>
        <dbReference type="SAM" id="Phobius"/>
    </source>
</evidence>
<name>A0A3N4M053_9PEZI</name>
<dbReference type="EMBL" id="ML121531">
    <property type="protein sequence ID" value="RPB27318.1"/>
    <property type="molecule type" value="Genomic_DNA"/>
</dbReference>
<feature type="transmembrane region" description="Helical" evidence="1">
    <location>
        <begin position="74"/>
        <end position="92"/>
    </location>
</feature>
<dbReference type="InParanoid" id="A0A3N4M053"/>
<gene>
    <name evidence="2" type="ORF">L211DRAFT_534394</name>
</gene>
<proteinExistence type="predicted"/>
<protein>
    <submittedName>
        <fullName evidence="2">Uncharacterized protein</fullName>
    </submittedName>
</protein>
<feature type="transmembrane region" description="Helical" evidence="1">
    <location>
        <begin position="112"/>
        <end position="132"/>
    </location>
</feature>
<evidence type="ECO:0000313" key="2">
    <source>
        <dbReference type="EMBL" id="RPB27318.1"/>
    </source>
</evidence>
<keyword evidence="1" id="KW-0472">Membrane</keyword>
<sequence>MMGGIRGNEVGIASRCSSRYNLSMYSLPTFPSVRTRKAPSLDSIVHFLIFSHFHSILLYHHSKRSNPRPIVFKVYFPVAFAYIHFLWSSDLLRVKLVLPSSHWFVFGGQLNMYVSMGSYVLLSNCNVLGLFLS</sequence>
<dbReference type="AlphaFoldDB" id="A0A3N4M053"/>
<keyword evidence="1" id="KW-1133">Transmembrane helix</keyword>
<evidence type="ECO:0000313" key="3">
    <source>
        <dbReference type="Proteomes" id="UP000267821"/>
    </source>
</evidence>
<reference evidence="2 3" key="1">
    <citation type="journal article" date="2018" name="Nat. Ecol. Evol.">
        <title>Pezizomycetes genomes reveal the molecular basis of ectomycorrhizal truffle lifestyle.</title>
        <authorList>
            <person name="Murat C."/>
            <person name="Payen T."/>
            <person name="Noel B."/>
            <person name="Kuo A."/>
            <person name="Morin E."/>
            <person name="Chen J."/>
            <person name="Kohler A."/>
            <person name="Krizsan K."/>
            <person name="Balestrini R."/>
            <person name="Da Silva C."/>
            <person name="Montanini B."/>
            <person name="Hainaut M."/>
            <person name="Levati E."/>
            <person name="Barry K.W."/>
            <person name="Belfiori B."/>
            <person name="Cichocki N."/>
            <person name="Clum A."/>
            <person name="Dockter R.B."/>
            <person name="Fauchery L."/>
            <person name="Guy J."/>
            <person name="Iotti M."/>
            <person name="Le Tacon F."/>
            <person name="Lindquist E.A."/>
            <person name="Lipzen A."/>
            <person name="Malagnac F."/>
            <person name="Mello A."/>
            <person name="Molinier V."/>
            <person name="Miyauchi S."/>
            <person name="Poulain J."/>
            <person name="Riccioni C."/>
            <person name="Rubini A."/>
            <person name="Sitrit Y."/>
            <person name="Splivallo R."/>
            <person name="Traeger S."/>
            <person name="Wang M."/>
            <person name="Zifcakova L."/>
            <person name="Wipf D."/>
            <person name="Zambonelli A."/>
            <person name="Paolocci F."/>
            <person name="Nowrousian M."/>
            <person name="Ottonello S."/>
            <person name="Baldrian P."/>
            <person name="Spatafora J.W."/>
            <person name="Henrissat B."/>
            <person name="Nagy L.G."/>
            <person name="Aury J.M."/>
            <person name="Wincker P."/>
            <person name="Grigoriev I.V."/>
            <person name="Bonfante P."/>
            <person name="Martin F.M."/>
        </authorList>
    </citation>
    <scope>NUCLEOTIDE SEQUENCE [LARGE SCALE GENOMIC DNA]</scope>
    <source>
        <strain evidence="2 3">ATCC MYA-4762</strain>
    </source>
</reference>
<dbReference type="Proteomes" id="UP000267821">
    <property type="component" value="Unassembled WGS sequence"/>
</dbReference>
<keyword evidence="3" id="KW-1185">Reference proteome</keyword>
<accession>A0A3N4M053</accession>